<evidence type="ECO:0000313" key="3">
    <source>
        <dbReference type="Proteomes" id="UP001243330"/>
    </source>
</evidence>
<reference evidence="2" key="1">
    <citation type="submission" date="2023-01" db="EMBL/GenBank/DDBJ databases">
        <title>Colletotrichum chrysophilum M932 genome sequence.</title>
        <authorList>
            <person name="Baroncelli R."/>
        </authorList>
    </citation>
    <scope>NUCLEOTIDE SEQUENCE</scope>
    <source>
        <strain evidence="2">M932</strain>
    </source>
</reference>
<comment type="caution">
    <text evidence="2">The sequence shown here is derived from an EMBL/GenBank/DDBJ whole genome shotgun (WGS) entry which is preliminary data.</text>
</comment>
<name>A0AAD9ATA0_9PEZI</name>
<dbReference type="Proteomes" id="UP001243330">
    <property type="component" value="Unassembled WGS sequence"/>
</dbReference>
<keyword evidence="3" id="KW-1185">Reference proteome</keyword>
<protein>
    <submittedName>
        <fullName evidence="2">Heterokaryon incompatibility protein</fullName>
    </submittedName>
</protein>
<sequence length="686" mass="76187">MSNYAGLPACTHRSADTPAEGANLIELLRLEYPLNYCDGWKNLFSLTDNLAQLHSEEGQRVLFTDKGDEAERFLAQTAELDIRGWASKINTAISRCCEAGQSCAPRPQPLPKRLIQVQNEDLGDEDVRLYQTKKGELGNYVALGYVWGAPQKVTTTCSNLADHLAAISVKSLGKSIRDAITFVRALGIKYVWVDALCIVQDRDKIDEITHMGKIYRDAWLLVIAAEASHGVEQGFLHEWPVRRSPAFDMNLPNGRSGKVMIGAGGWDELEQLARPEPLRSRCWAFQESTLSRRLLTFHSESMGYKCTTSSHSVMFAFDKTGSFEGRDREINSFHNWWTITGTVIGGFPRPTLPSILAHSLIEKGLRAASQSDGETGANDLPSLILAWRDITWEYAERQLTVWQDRLPAIAGVATQFAASIGPENYLAGLWKPYIISQLAWLPAPLLMAVPGSLPIDQDVRDPDAVNRDGFAIKTYLPYTTGRDGCTTLNPVKADGFTTGTYLPSSPAATLARYRKCGRSAVLQSPTWSWCTHQRSGRWLYGLREDAVMISSTQTLVSDKAPFGAVIHATITVQAQFLSPSAMQDMFNWSSTYLYMDYSGNVLAECGIEPSLYMLLGTTVFTENPYNNSPGTIELVLRACKEDSQRCLLGKSMRIPHYQRIGIIKVSGWKSDVWYGPEAQRAVVTLI</sequence>
<organism evidence="2 3">
    <name type="scientific">Colletotrichum chrysophilum</name>
    <dbReference type="NCBI Taxonomy" id="1836956"/>
    <lineage>
        <taxon>Eukaryota</taxon>
        <taxon>Fungi</taxon>
        <taxon>Dikarya</taxon>
        <taxon>Ascomycota</taxon>
        <taxon>Pezizomycotina</taxon>
        <taxon>Sordariomycetes</taxon>
        <taxon>Hypocreomycetidae</taxon>
        <taxon>Glomerellales</taxon>
        <taxon>Glomerellaceae</taxon>
        <taxon>Colletotrichum</taxon>
        <taxon>Colletotrichum gloeosporioides species complex</taxon>
    </lineage>
</organism>
<dbReference type="InterPro" id="IPR010730">
    <property type="entry name" value="HET"/>
</dbReference>
<dbReference type="Pfam" id="PF06985">
    <property type="entry name" value="HET"/>
    <property type="match status" value="1"/>
</dbReference>
<feature type="domain" description="Heterokaryon incompatibility" evidence="1">
    <location>
        <begin position="140"/>
        <end position="287"/>
    </location>
</feature>
<proteinExistence type="predicted"/>
<dbReference type="AlphaFoldDB" id="A0AAD9ATA0"/>
<dbReference type="PANTHER" id="PTHR33112">
    <property type="entry name" value="DOMAIN PROTEIN, PUTATIVE-RELATED"/>
    <property type="match status" value="1"/>
</dbReference>
<dbReference type="EMBL" id="JAQOWY010000078">
    <property type="protein sequence ID" value="KAK1852295.1"/>
    <property type="molecule type" value="Genomic_DNA"/>
</dbReference>
<dbReference type="PANTHER" id="PTHR33112:SF10">
    <property type="entry name" value="TOL"/>
    <property type="match status" value="1"/>
</dbReference>
<accession>A0AAD9ATA0</accession>
<gene>
    <name evidence="2" type="ORF">CCHR01_05109</name>
</gene>
<evidence type="ECO:0000259" key="1">
    <source>
        <dbReference type="Pfam" id="PF06985"/>
    </source>
</evidence>
<evidence type="ECO:0000313" key="2">
    <source>
        <dbReference type="EMBL" id="KAK1852295.1"/>
    </source>
</evidence>